<dbReference type="RefSeq" id="WP_230842651.1">
    <property type="nucleotide sequence ID" value="NZ_CP063845.1"/>
</dbReference>
<gene>
    <name evidence="2" type="ORF">ISF26_04015</name>
</gene>
<evidence type="ECO:0000256" key="1">
    <source>
        <dbReference type="SAM" id="SignalP"/>
    </source>
</evidence>
<dbReference type="Proteomes" id="UP001054846">
    <property type="component" value="Chromosome"/>
</dbReference>
<feature type="chain" id="PRO_5047389810" description="Choice-of-anchor D domain-containing protein" evidence="1">
    <location>
        <begin position="26"/>
        <end position="642"/>
    </location>
</feature>
<evidence type="ECO:0000313" key="2">
    <source>
        <dbReference type="EMBL" id="UFP95423.1"/>
    </source>
</evidence>
<keyword evidence="3" id="KW-1185">Reference proteome</keyword>
<reference evidence="2 3" key="1">
    <citation type="journal article" date="2021" name="Genome Biol. Evol.">
        <title>Complete Genome Sequencing of a Novel Gloeobacter Species from a Waterfall Cave in Mexico.</title>
        <authorList>
            <person name="Saw J.H."/>
            <person name="Cardona T."/>
            <person name="Montejano G."/>
        </authorList>
    </citation>
    <scope>NUCLEOTIDE SEQUENCE [LARGE SCALE GENOMIC DNA]</scope>
    <source>
        <strain evidence="2">MG652769</strain>
    </source>
</reference>
<keyword evidence="1" id="KW-0732">Signal</keyword>
<name>A0ABY3PNZ1_9CYAN</name>
<protein>
    <recommendedName>
        <fullName evidence="4">Choice-of-anchor D domain-containing protein</fullName>
    </recommendedName>
</protein>
<evidence type="ECO:0008006" key="4">
    <source>
        <dbReference type="Google" id="ProtNLM"/>
    </source>
</evidence>
<proteinExistence type="predicted"/>
<feature type="signal peptide" evidence="1">
    <location>
        <begin position="1"/>
        <end position="25"/>
    </location>
</feature>
<sequence>MNNRKLALNPSSRMLLCAFSFSLLTASSLSLPLAAQTSGKLVVTTEDAAIVTGRLVFSTVDEEIRSPKSITLTNSGAGTLTISSLVLGDSDEVVNAVNGRTSDYKRAGDFQILNAPALPLSLAPGQAYELSIQFAPQRGSGIVSGSPTHTTNGENYASLTISSSDPSQPSAKVQLAGLNAFAYEGTGEPSAAEIARSFGLGNSIGSEALKLGGAKAPLGEEIYSPNWLRANASSPVLLWPLARYGARKTGLQGYTKYRENASGSEPTIYAFPGGSDVSGGENQRLLPKVSIDGSTVTPTANNIGETPAGAFSLKFSGSYTDDALNTPDQPHNWRTYPLRDSQGKLIPNTWYAIVDPGNVLPTEGNEVGKNFDYQDGAFLLSNARPESANLDPSVPKAAPGNSSLVLFFRSAVSGTLADSEGKGIGFTSTQRNKNDTFTSTPSFDPSSLLLNTSSATGTLVVTTTNSSPSRSDNTLINGLQLAFDGRSIPFTVSSKILGPLNQINTPPFQQAGIFLGPDQDNFIKVVVRSTDVNTLGIEFYQERRAVGTTLSTVSLANPGSLQNLELFLIGDPSVGTVKAAYRAVYTSSDTGRVNLPGTVNLVGADFGRYFDPQSKAGILAYSKDSPSFKIVFDNFQIVKTNP</sequence>
<dbReference type="Gene3D" id="2.60.120.200">
    <property type="match status" value="1"/>
</dbReference>
<evidence type="ECO:0000313" key="3">
    <source>
        <dbReference type="Proteomes" id="UP001054846"/>
    </source>
</evidence>
<dbReference type="InterPro" id="IPR013783">
    <property type="entry name" value="Ig-like_fold"/>
</dbReference>
<dbReference type="Gene3D" id="2.60.40.10">
    <property type="entry name" value="Immunoglobulins"/>
    <property type="match status" value="1"/>
</dbReference>
<accession>A0ABY3PNZ1</accession>
<organism evidence="2 3">
    <name type="scientific">Gloeobacter morelensis MG652769</name>
    <dbReference type="NCBI Taxonomy" id="2781736"/>
    <lineage>
        <taxon>Bacteria</taxon>
        <taxon>Bacillati</taxon>
        <taxon>Cyanobacteriota</taxon>
        <taxon>Cyanophyceae</taxon>
        <taxon>Gloeobacterales</taxon>
        <taxon>Gloeobacteraceae</taxon>
        <taxon>Gloeobacter</taxon>
        <taxon>Gloeobacter morelensis</taxon>
    </lineage>
</organism>
<dbReference type="EMBL" id="CP063845">
    <property type="protein sequence ID" value="UFP95423.1"/>
    <property type="molecule type" value="Genomic_DNA"/>
</dbReference>